<dbReference type="Pfam" id="PF13476">
    <property type="entry name" value="AAA_23"/>
    <property type="match status" value="1"/>
</dbReference>
<protein>
    <submittedName>
        <fullName evidence="3">Phosphoesterase</fullName>
    </submittedName>
</protein>
<dbReference type="InterPro" id="IPR054787">
    <property type="entry name" value="TrlF_ATPase"/>
</dbReference>
<dbReference type="EMBL" id="AP025730">
    <property type="protein sequence ID" value="BDI07215.1"/>
    <property type="molecule type" value="Genomic_DNA"/>
</dbReference>
<sequence length="956" mass="106721">MADYEGMRWFKCDFQVQTPEDAAHWDDADTRLPEPRLSPVLPAPDANGVVGPAKPDESRLQEIARTYLRRCHEVGLELIGVTDHNFSQRTDPREWFLTHLVEQNKTVAGELGRQPLHILPGFEVDIGYHVLCLFEPARKERDIRRVNKLLCKLGLDEGERFQRGQPRPLRRADANVSLKDLIDLVQGKRNGIVIAAHADQADGILEGARNADDYKYKKLLAFEVTQSPPSRRVLDIVEGRNREWSRTDCHPAYVMSSDAKSLKTDDQGQPVANSLGYRHTWLKMSKPSIEALRQAFLDPLSRIQLQGARPSEALVHPRITKVSVRGARFLEDQDVHFSEGFNCVIGGRGSGKSSLLEYVRFAIAHEDPAAKTEDEDPSLQRKRKLLKESLTPEAELRVTFEVGNGVSDTLVYAPGKPAGQQRWLDGREVADLNTVLRQLQLQFFSQGELSRMTNGAQGQAQVLALIDTAAGASLLELKATERDRKAHLKALFQSTRDAARLQAEVAEAQQEAVELARQLKAREAVQEDSQLNQLALEARRHLNRMKSADAPVVEAVNQVLQQLGTSLEPLSASADNWPNAAWFKGATTQMEQARADLAAAITNAMTGYQQAMTACLGEGATQATEQEIAAVQERFRAACVASGIREEDIARMQGLEEKRQEKLKLVEERQKRLAEVRIEADKFPQVLSELHAVWRSQFDARRATAEAIQAAVASQTVRLTTALMADEASFKAAWARLAPTDKRGKLARRWDDYGDELFREWKKRADASVWETLEAARADTGVLETVLLEGLHQALFVHLDGENTRPLWEDVRISRVSDGIDVELLREDRTVAGSMSGALSEGQRNTVLLNLMLARGEGPIVIDQPEDELDSSFIYRTLVRDLRAAKSKRQLIVATHNANLPVNADAEQIYALEARDGRGKPRAHGGLDRKGVAEAVLDIMEGSEQAFKQRSEKYHF</sequence>
<gene>
    <name evidence="3" type="ORF">CATMQ487_41850</name>
</gene>
<dbReference type="InterPro" id="IPR038729">
    <property type="entry name" value="Rad50/SbcC_AAA"/>
</dbReference>
<evidence type="ECO:0000313" key="3">
    <source>
        <dbReference type="EMBL" id="BDI07215.1"/>
    </source>
</evidence>
<feature type="domain" description="Rad50/SbcC-type AAA" evidence="2">
    <location>
        <begin position="321"/>
        <end position="533"/>
    </location>
</feature>
<keyword evidence="1" id="KW-0175">Coiled coil</keyword>
<dbReference type="InterPro" id="IPR016195">
    <property type="entry name" value="Pol/histidinol_Pase-like"/>
</dbReference>
<dbReference type="RefSeq" id="WP_251970426.1">
    <property type="nucleotide sequence ID" value="NZ_AP025730.1"/>
</dbReference>
<accession>A0ABM7YRK5</accession>
<reference evidence="3" key="1">
    <citation type="submission" date="2022-04" db="EMBL/GenBank/DDBJ databases">
        <title>Whole genome sequence of Sphaerotilus sp. FB-5.</title>
        <authorList>
            <person name="Takeda M."/>
            <person name="Narihara S."/>
            <person name="Akimoto M."/>
            <person name="Akimoto R."/>
            <person name="Nishiyashiki S."/>
            <person name="Murakami T."/>
        </authorList>
    </citation>
    <scope>NUCLEOTIDE SEQUENCE</scope>
    <source>
        <strain evidence="3">FB-5</strain>
    </source>
</reference>
<dbReference type="NCBIfam" id="NF045780">
    <property type="entry name" value="TrlF_fam_ATP"/>
    <property type="match status" value="1"/>
</dbReference>
<dbReference type="Gene3D" id="3.20.20.140">
    <property type="entry name" value="Metal-dependent hydrolases"/>
    <property type="match status" value="1"/>
</dbReference>
<feature type="coiled-coil region" evidence="1">
    <location>
        <begin position="491"/>
        <end position="525"/>
    </location>
</feature>
<dbReference type="SUPFAM" id="SSF89550">
    <property type="entry name" value="PHP domain-like"/>
    <property type="match status" value="1"/>
</dbReference>
<organism evidence="3 4">
    <name type="scientific">Sphaerotilus microaerophilus</name>
    <dbReference type="NCBI Taxonomy" id="2914710"/>
    <lineage>
        <taxon>Bacteria</taxon>
        <taxon>Pseudomonadati</taxon>
        <taxon>Pseudomonadota</taxon>
        <taxon>Betaproteobacteria</taxon>
        <taxon>Burkholderiales</taxon>
        <taxon>Sphaerotilaceae</taxon>
        <taxon>Sphaerotilus</taxon>
    </lineage>
</organism>
<evidence type="ECO:0000256" key="1">
    <source>
        <dbReference type="SAM" id="Coils"/>
    </source>
</evidence>
<name>A0ABM7YRK5_9BURK</name>
<dbReference type="Proteomes" id="UP001057498">
    <property type="component" value="Chromosome"/>
</dbReference>
<dbReference type="PANTHER" id="PTHR32182">
    <property type="entry name" value="DNA REPLICATION AND REPAIR PROTEIN RECF"/>
    <property type="match status" value="1"/>
</dbReference>
<dbReference type="InterPro" id="IPR027417">
    <property type="entry name" value="P-loop_NTPase"/>
</dbReference>
<dbReference type="PANTHER" id="PTHR32182:SF0">
    <property type="entry name" value="DNA REPLICATION AND REPAIR PROTEIN RECF"/>
    <property type="match status" value="1"/>
</dbReference>
<dbReference type="SUPFAM" id="SSF52540">
    <property type="entry name" value="P-loop containing nucleoside triphosphate hydrolases"/>
    <property type="match status" value="1"/>
</dbReference>
<evidence type="ECO:0000259" key="2">
    <source>
        <dbReference type="Pfam" id="PF13476"/>
    </source>
</evidence>
<dbReference type="Gene3D" id="3.40.50.300">
    <property type="entry name" value="P-loop containing nucleotide triphosphate hydrolases"/>
    <property type="match status" value="2"/>
</dbReference>
<keyword evidence="4" id="KW-1185">Reference proteome</keyword>
<proteinExistence type="predicted"/>
<evidence type="ECO:0000313" key="4">
    <source>
        <dbReference type="Proteomes" id="UP001057498"/>
    </source>
</evidence>